<organism evidence="2 3">
    <name type="scientific">Cohnella lupini</name>
    <dbReference type="NCBI Taxonomy" id="1294267"/>
    <lineage>
        <taxon>Bacteria</taxon>
        <taxon>Bacillati</taxon>
        <taxon>Bacillota</taxon>
        <taxon>Bacilli</taxon>
        <taxon>Bacillales</taxon>
        <taxon>Paenibacillaceae</taxon>
        <taxon>Cohnella</taxon>
    </lineage>
</organism>
<evidence type="ECO:0000256" key="1">
    <source>
        <dbReference type="SAM" id="Phobius"/>
    </source>
</evidence>
<keyword evidence="1" id="KW-0812">Transmembrane</keyword>
<dbReference type="AlphaFoldDB" id="A0A3D9IJ48"/>
<sequence length="136" mass="15421">MDAQPLYKDNNFTITRDLFISGNTRFAIQHLCSIKLVKTKKQIPYTLAVIEILLIVTGFNWDFRFHSIVALIGILGLLASAALYIFIKPVHKLWLVFSSGEREMIGVTDYAYLEGLANAFSRSIVETTKHRNLMIG</sequence>
<dbReference type="RefSeq" id="WP_115992759.1">
    <property type="nucleotide sequence ID" value="NZ_QRDY01000005.1"/>
</dbReference>
<gene>
    <name evidence="2" type="ORF">DFP95_105154</name>
</gene>
<feature type="transmembrane region" description="Helical" evidence="1">
    <location>
        <begin position="43"/>
        <end position="61"/>
    </location>
</feature>
<protein>
    <submittedName>
        <fullName evidence="2">Uncharacterized protein</fullName>
    </submittedName>
</protein>
<reference evidence="2 3" key="1">
    <citation type="submission" date="2018-07" db="EMBL/GenBank/DDBJ databases">
        <title>Genomic Encyclopedia of Type Strains, Phase III (KMG-III): the genomes of soil and plant-associated and newly described type strains.</title>
        <authorList>
            <person name="Whitman W."/>
        </authorList>
    </citation>
    <scope>NUCLEOTIDE SEQUENCE [LARGE SCALE GENOMIC DNA]</scope>
    <source>
        <strain evidence="2 3">CECT 8236</strain>
    </source>
</reference>
<proteinExistence type="predicted"/>
<dbReference type="Pfam" id="PF19744">
    <property type="entry name" value="DUF6232"/>
    <property type="match status" value="1"/>
</dbReference>
<accession>A0A3D9IJ48</accession>
<evidence type="ECO:0000313" key="3">
    <source>
        <dbReference type="Proteomes" id="UP000256869"/>
    </source>
</evidence>
<dbReference type="OrthoDB" id="2678880at2"/>
<evidence type="ECO:0000313" key="2">
    <source>
        <dbReference type="EMBL" id="RED61725.1"/>
    </source>
</evidence>
<keyword evidence="3" id="KW-1185">Reference proteome</keyword>
<comment type="caution">
    <text evidence="2">The sequence shown here is derived from an EMBL/GenBank/DDBJ whole genome shotgun (WGS) entry which is preliminary data.</text>
</comment>
<keyword evidence="1" id="KW-1133">Transmembrane helix</keyword>
<name>A0A3D9IJ48_9BACL</name>
<feature type="transmembrane region" description="Helical" evidence="1">
    <location>
        <begin position="67"/>
        <end position="87"/>
    </location>
</feature>
<keyword evidence="1" id="KW-0472">Membrane</keyword>
<dbReference type="InterPro" id="IPR045629">
    <property type="entry name" value="DUF6232"/>
</dbReference>
<dbReference type="EMBL" id="QRDY01000005">
    <property type="protein sequence ID" value="RED61725.1"/>
    <property type="molecule type" value="Genomic_DNA"/>
</dbReference>
<dbReference type="Proteomes" id="UP000256869">
    <property type="component" value="Unassembled WGS sequence"/>
</dbReference>